<dbReference type="Proteomes" id="UP000193642">
    <property type="component" value="Unassembled WGS sequence"/>
</dbReference>
<organism evidence="3 4">
    <name type="scientific">Rhizoclosmatium globosum</name>
    <dbReference type="NCBI Taxonomy" id="329046"/>
    <lineage>
        <taxon>Eukaryota</taxon>
        <taxon>Fungi</taxon>
        <taxon>Fungi incertae sedis</taxon>
        <taxon>Chytridiomycota</taxon>
        <taxon>Chytridiomycota incertae sedis</taxon>
        <taxon>Chytridiomycetes</taxon>
        <taxon>Chytridiales</taxon>
        <taxon>Chytriomycetaceae</taxon>
        <taxon>Rhizoclosmatium</taxon>
    </lineage>
</organism>
<feature type="region of interest" description="Disordered" evidence="1">
    <location>
        <begin position="1"/>
        <end position="28"/>
    </location>
</feature>
<keyword evidence="2" id="KW-0472">Membrane</keyword>
<feature type="compositionally biased region" description="Basic residues" evidence="1">
    <location>
        <begin position="126"/>
        <end position="139"/>
    </location>
</feature>
<dbReference type="EMBL" id="MCGO01000021">
    <property type="protein sequence ID" value="ORY44942.1"/>
    <property type="molecule type" value="Genomic_DNA"/>
</dbReference>
<comment type="caution">
    <text evidence="3">The sequence shown here is derived from an EMBL/GenBank/DDBJ whole genome shotgun (WGS) entry which is preliminary data.</text>
</comment>
<evidence type="ECO:0000313" key="4">
    <source>
        <dbReference type="Proteomes" id="UP000193642"/>
    </source>
</evidence>
<gene>
    <name evidence="3" type="ORF">BCR33DRAFT_716848</name>
</gene>
<reference evidence="3 4" key="1">
    <citation type="submission" date="2016-07" db="EMBL/GenBank/DDBJ databases">
        <title>Pervasive Adenine N6-methylation of Active Genes in Fungi.</title>
        <authorList>
            <consortium name="DOE Joint Genome Institute"/>
            <person name="Mondo S.J."/>
            <person name="Dannebaum R.O."/>
            <person name="Kuo R.C."/>
            <person name="Labutti K."/>
            <person name="Haridas S."/>
            <person name="Kuo A."/>
            <person name="Salamov A."/>
            <person name="Ahrendt S.R."/>
            <person name="Lipzen A."/>
            <person name="Sullivan W."/>
            <person name="Andreopoulos W.B."/>
            <person name="Clum A."/>
            <person name="Lindquist E."/>
            <person name="Daum C."/>
            <person name="Ramamoorthy G.K."/>
            <person name="Gryganskyi A."/>
            <person name="Culley D."/>
            <person name="Magnuson J.K."/>
            <person name="James T.Y."/>
            <person name="O'Malley M.A."/>
            <person name="Stajich J.E."/>
            <person name="Spatafora J.W."/>
            <person name="Visel A."/>
            <person name="Grigoriev I.V."/>
        </authorList>
    </citation>
    <scope>NUCLEOTIDE SEQUENCE [LARGE SCALE GENOMIC DNA]</scope>
    <source>
        <strain evidence="3 4">JEL800</strain>
    </source>
</reference>
<keyword evidence="2" id="KW-1133">Transmembrane helix</keyword>
<evidence type="ECO:0000256" key="2">
    <source>
        <dbReference type="SAM" id="Phobius"/>
    </source>
</evidence>
<proteinExistence type="predicted"/>
<feature type="compositionally biased region" description="Pro residues" evidence="1">
    <location>
        <begin position="13"/>
        <end position="24"/>
    </location>
</feature>
<name>A0A1Y2CD31_9FUNG</name>
<keyword evidence="2" id="KW-0812">Transmembrane</keyword>
<feature type="transmembrane region" description="Helical" evidence="2">
    <location>
        <begin position="29"/>
        <end position="48"/>
    </location>
</feature>
<sequence>MDKASKTPLLPTSNPPPDHPPHPPPPHKKPSHCAIFLVLLLAALWILVKHVCPHFRNGHPQSHHIWVTNGTFAEDTIPTAVHLHYDGAVDEGGVSLWFHKYVRHSEPKEEDVIPVVYAKKGEDARGKKHRHYRHGHRKIRRDDDEEGGDDDDDDDDDDGDDDEGGHKKKWFTRCAPVSAVDGVATFGKECFDVQGDFAEAEKGTTITYALIGVGKKKEVGEEDGDELEGVKKWWKDAKTWVNRGRRYYVLTKIRVHKHF</sequence>
<evidence type="ECO:0000313" key="3">
    <source>
        <dbReference type="EMBL" id="ORY44942.1"/>
    </source>
</evidence>
<dbReference type="AlphaFoldDB" id="A0A1Y2CD31"/>
<keyword evidence="4" id="KW-1185">Reference proteome</keyword>
<dbReference type="OrthoDB" id="2177929at2759"/>
<accession>A0A1Y2CD31</accession>
<feature type="compositionally biased region" description="Acidic residues" evidence="1">
    <location>
        <begin position="143"/>
        <end position="163"/>
    </location>
</feature>
<feature type="region of interest" description="Disordered" evidence="1">
    <location>
        <begin position="126"/>
        <end position="167"/>
    </location>
</feature>
<protein>
    <submittedName>
        <fullName evidence="3">Uncharacterized protein</fullName>
    </submittedName>
</protein>
<evidence type="ECO:0000256" key="1">
    <source>
        <dbReference type="SAM" id="MobiDB-lite"/>
    </source>
</evidence>